<dbReference type="OrthoDB" id="9784230at2"/>
<dbReference type="InterPro" id="IPR003760">
    <property type="entry name" value="PnrA-like"/>
</dbReference>
<dbReference type="Proteomes" id="UP000244904">
    <property type="component" value="Unassembled WGS sequence"/>
</dbReference>
<dbReference type="InterPro" id="IPR028082">
    <property type="entry name" value="Peripla_BP_I"/>
</dbReference>
<reference evidence="10" key="1">
    <citation type="submission" date="2018-03" db="EMBL/GenBank/DDBJ databases">
        <authorList>
            <person name="Rodrigo-Torres L."/>
            <person name="Arahal R. D."/>
            <person name="Lucena T."/>
        </authorList>
    </citation>
    <scope>NUCLEOTIDE SEQUENCE [LARGE SCALE GENOMIC DNA]</scope>
    <source>
        <strain evidence="10">CECT 8871</strain>
    </source>
</reference>
<dbReference type="PANTHER" id="PTHR34296:SF2">
    <property type="entry name" value="ABC TRANSPORTER GUANOSINE-BINDING PROTEIN NUPN"/>
    <property type="match status" value="1"/>
</dbReference>
<protein>
    <submittedName>
        <fullName evidence="9">Membrane lipoprotein TmpC</fullName>
    </submittedName>
</protein>
<evidence type="ECO:0000256" key="3">
    <source>
        <dbReference type="ARBA" id="ARBA00022475"/>
    </source>
</evidence>
<feature type="domain" description="ABC transporter substrate-binding protein PnrA-like" evidence="8">
    <location>
        <begin position="35"/>
        <end position="314"/>
    </location>
</feature>
<dbReference type="CDD" id="cd06354">
    <property type="entry name" value="PBP1_PrnA-like"/>
    <property type="match status" value="1"/>
</dbReference>
<evidence type="ECO:0000259" key="8">
    <source>
        <dbReference type="Pfam" id="PF02608"/>
    </source>
</evidence>
<organism evidence="9 10">
    <name type="scientific">Pseudoprimorskyibacter insulae</name>
    <dbReference type="NCBI Taxonomy" id="1695997"/>
    <lineage>
        <taxon>Bacteria</taxon>
        <taxon>Pseudomonadati</taxon>
        <taxon>Pseudomonadota</taxon>
        <taxon>Alphaproteobacteria</taxon>
        <taxon>Rhodobacterales</taxon>
        <taxon>Paracoccaceae</taxon>
        <taxon>Pseudoprimorskyibacter</taxon>
    </lineage>
</organism>
<accession>A0A2R8AUR4</accession>
<evidence type="ECO:0000313" key="9">
    <source>
        <dbReference type="EMBL" id="SPF79766.1"/>
    </source>
</evidence>
<evidence type="ECO:0000256" key="1">
    <source>
        <dbReference type="ARBA" id="ARBA00004193"/>
    </source>
</evidence>
<feature type="signal peptide" evidence="7">
    <location>
        <begin position="1"/>
        <end position="23"/>
    </location>
</feature>
<keyword evidence="5" id="KW-0472">Membrane</keyword>
<sequence>MTLMQKFLGAAATLALTAGVASADPALIYDLGGKFDKSFNEAAFNGAERFAKDTGGAYKDIEMQSEAQREQALRRFAEAGYNPVVTTGFSFSTPIANIAADYPDTKFVTVDGFVDPAAHPNVLSVLFSEHEGSYLVGMMAGMASKTGTVSFVGGMDIPLIRKFACGYAQGVKAVNPDATVISNMTGTTPSAWNDPVKGSELTLAQISQGSDVVYAAAGGTGLGVLQTAADKGILSIGVDSNQNYLHSGSVLTSMLKRVDVAVYDAMSAGADMETGVKVLGLAQEGVGYALDEHNASLVSEDMKAAVDAAREKIIAGELMVHDYMSDDTCPALTF</sequence>
<proteinExistence type="inferred from homology"/>
<dbReference type="AlphaFoldDB" id="A0A2R8AUR4"/>
<comment type="subcellular location">
    <subcellularLocation>
        <location evidence="1">Cell membrane</location>
        <topology evidence="1">Lipid-anchor</topology>
    </subcellularLocation>
</comment>
<dbReference type="Pfam" id="PF02608">
    <property type="entry name" value="Bmp"/>
    <property type="match status" value="1"/>
</dbReference>
<evidence type="ECO:0000256" key="6">
    <source>
        <dbReference type="ARBA" id="ARBA00023288"/>
    </source>
</evidence>
<dbReference type="Gene3D" id="3.40.50.2300">
    <property type="match status" value="2"/>
</dbReference>
<name>A0A2R8AUR4_9RHOB</name>
<dbReference type="InterPro" id="IPR050957">
    <property type="entry name" value="BMP_lipoprotein"/>
</dbReference>
<keyword evidence="4 7" id="KW-0732">Signal</keyword>
<keyword evidence="6 9" id="KW-0449">Lipoprotein</keyword>
<evidence type="ECO:0000256" key="5">
    <source>
        <dbReference type="ARBA" id="ARBA00023136"/>
    </source>
</evidence>
<dbReference type="EMBL" id="OMOJ01000002">
    <property type="protein sequence ID" value="SPF79766.1"/>
    <property type="molecule type" value="Genomic_DNA"/>
</dbReference>
<gene>
    <name evidence="9" type="primary">tmpC</name>
    <name evidence="9" type="ORF">PRI8871_01563</name>
</gene>
<dbReference type="SUPFAM" id="SSF53822">
    <property type="entry name" value="Periplasmic binding protein-like I"/>
    <property type="match status" value="1"/>
</dbReference>
<evidence type="ECO:0000313" key="10">
    <source>
        <dbReference type="Proteomes" id="UP000244904"/>
    </source>
</evidence>
<feature type="chain" id="PRO_5015314117" evidence="7">
    <location>
        <begin position="24"/>
        <end position="334"/>
    </location>
</feature>
<evidence type="ECO:0000256" key="2">
    <source>
        <dbReference type="ARBA" id="ARBA00008610"/>
    </source>
</evidence>
<dbReference type="GO" id="GO:0005886">
    <property type="term" value="C:plasma membrane"/>
    <property type="evidence" value="ECO:0007669"/>
    <property type="project" value="UniProtKB-SubCell"/>
</dbReference>
<keyword evidence="3" id="KW-1003">Cell membrane</keyword>
<evidence type="ECO:0000256" key="7">
    <source>
        <dbReference type="SAM" id="SignalP"/>
    </source>
</evidence>
<dbReference type="RefSeq" id="WP_108885605.1">
    <property type="nucleotide sequence ID" value="NZ_OMOJ01000002.1"/>
</dbReference>
<evidence type="ECO:0000256" key="4">
    <source>
        <dbReference type="ARBA" id="ARBA00022729"/>
    </source>
</evidence>
<keyword evidence="10" id="KW-1185">Reference proteome</keyword>
<dbReference type="PANTHER" id="PTHR34296">
    <property type="entry name" value="TRANSCRIPTIONAL ACTIVATOR PROTEIN MED"/>
    <property type="match status" value="1"/>
</dbReference>
<comment type="similarity">
    <text evidence="2">Belongs to the BMP lipoprotein family.</text>
</comment>